<dbReference type="GO" id="GO:0003677">
    <property type="term" value="F:DNA binding"/>
    <property type="evidence" value="ECO:0007669"/>
    <property type="project" value="InterPro"/>
</dbReference>
<keyword evidence="2" id="KW-0235">DNA replication</keyword>
<dbReference type="PANTHER" id="PTHR10133">
    <property type="entry name" value="DNA POLYMERASE I"/>
    <property type="match status" value="1"/>
</dbReference>
<dbReference type="InterPro" id="IPR012337">
    <property type="entry name" value="RNaseH-like_sf"/>
</dbReference>
<proteinExistence type="predicted"/>
<dbReference type="PRINTS" id="PR00868">
    <property type="entry name" value="DNAPOLI"/>
</dbReference>
<dbReference type="Pfam" id="PF00476">
    <property type="entry name" value="DNA_pol_A"/>
    <property type="match status" value="1"/>
</dbReference>
<dbReference type="Proteomes" id="UP000050911">
    <property type="component" value="Unassembled WGS sequence"/>
</dbReference>
<dbReference type="EC" id="2.7.7.7" evidence="1"/>
<evidence type="ECO:0000313" key="6">
    <source>
        <dbReference type="Proteomes" id="UP000050911"/>
    </source>
</evidence>
<feature type="domain" description="DNA-directed DNA polymerase family A palm" evidence="4">
    <location>
        <begin position="375"/>
        <end position="617"/>
    </location>
</feature>
<dbReference type="GO" id="GO:0003887">
    <property type="term" value="F:DNA-directed DNA polymerase activity"/>
    <property type="evidence" value="ECO:0007669"/>
    <property type="project" value="UniProtKB-EC"/>
</dbReference>
<organism evidence="5 6">
    <name type="scientific">Secundilactobacillus kimchicus JCM 15530</name>
    <dbReference type="NCBI Taxonomy" id="1302272"/>
    <lineage>
        <taxon>Bacteria</taxon>
        <taxon>Bacillati</taxon>
        <taxon>Bacillota</taxon>
        <taxon>Bacilli</taxon>
        <taxon>Lactobacillales</taxon>
        <taxon>Lactobacillaceae</taxon>
        <taxon>Secundilactobacillus</taxon>
    </lineage>
</organism>
<dbReference type="GO" id="GO:0006302">
    <property type="term" value="P:double-strand break repair"/>
    <property type="evidence" value="ECO:0007669"/>
    <property type="project" value="TreeGrafter"/>
</dbReference>
<dbReference type="InterPro" id="IPR043502">
    <property type="entry name" value="DNA/RNA_pol_sf"/>
</dbReference>
<dbReference type="PATRIC" id="fig|1302272.5.peg.1354"/>
<evidence type="ECO:0000256" key="1">
    <source>
        <dbReference type="ARBA" id="ARBA00012417"/>
    </source>
</evidence>
<sequence length="651" mass="72793">MVKIEQLNIDIETYSEADLPKVGVYRYVDDPSFEILIFSYAEDGGEVETIDLTDKSSQLPAGVLKALTDPAVIKIAYNAQFERVAIGKMLNKTLDPSQWHDTMVVANELGLPAGLGQVAKYLKIDQQKDTRGTQLINFFSKPCKPTKANDHRTRNLPADDPEKWSLYVSYNRQDVRTEMAIADKLKKFPVRKSEWDLYAMDQRINDRGVGIDVKLAQGAIELMNGLNDLHNAELKQVTGLDNPNSLLQFKGWLKTLGVEFKTLGKATIQAALEEGNLPAVVQTTLRLRLSLSNSSTKKYLTMVNAQCRSDDRIHGLLQFYGANRTGRWAGRLVQVQNLPRNYMNPTQLDIARELVEERDGEAIELLFDDVSDTLKQLIRTALVPAKDKQFMICDFSAIEARVIAWFANEKWSLAEFADNEDIYKATASRMFNIPKTDIDKKIRQRGKVATLALGYQGGSGALIAMGALDMGIPEDELPDLVTSWRKANKHVVAFWKEVQAGVIEAIENGGAQRMSKGLKAFVKDDFLFIQLPSGRRIAYANPRLEEGDYGYRIVYDGQGTHVGFAKLETYGGKLVENIVQATARDLLAEAMLRLESAGFHAVFHVHDEVVAEVNLDADLAQMEAVMCEVPQWAKGLPLNAAGFTTNYYRKD</sequence>
<dbReference type="SUPFAM" id="SSF53098">
    <property type="entry name" value="Ribonuclease H-like"/>
    <property type="match status" value="1"/>
</dbReference>
<dbReference type="STRING" id="1302272.FC96_GL001347"/>
<accession>A0A0R1HRC6</accession>
<evidence type="ECO:0000313" key="5">
    <source>
        <dbReference type="EMBL" id="KRK49020.1"/>
    </source>
</evidence>
<dbReference type="SMART" id="SM00482">
    <property type="entry name" value="POLAc"/>
    <property type="match status" value="1"/>
</dbReference>
<comment type="catalytic activity">
    <reaction evidence="3">
        <text>DNA(n) + a 2'-deoxyribonucleoside 5'-triphosphate = DNA(n+1) + diphosphate</text>
        <dbReference type="Rhea" id="RHEA:22508"/>
        <dbReference type="Rhea" id="RHEA-COMP:17339"/>
        <dbReference type="Rhea" id="RHEA-COMP:17340"/>
        <dbReference type="ChEBI" id="CHEBI:33019"/>
        <dbReference type="ChEBI" id="CHEBI:61560"/>
        <dbReference type="ChEBI" id="CHEBI:173112"/>
        <dbReference type="EC" id="2.7.7.7"/>
    </reaction>
</comment>
<dbReference type="SUPFAM" id="SSF56672">
    <property type="entry name" value="DNA/RNA polymerases"/>
    <property type="match status" value="1"/>
</dbReference>
<dbReference type="Pfam" id="PF13482">
    <property type="entry name" value="RNase_H_2"/>
    <property type="match status" value="1"/>
</dbReference>
<evidence type="ECO:0000259" key="4">
    <source>
        <dbReference type="SMART" id="SM00482"/>
    </source>
</evidence>
<protein>
    <recommendedName>
        <fullName evidence="1">DNA-directed DNA polymerase</fullName>
        <ecNumber evidence="1">2.7.7.7</ecNumber>
    </recommendedName>
</protein>
<keyword evidence="6" id="KW-1185">Reference proteome</keyword>
<dbReference type="InterPro" id="IPR002298">
    <property type="entry name" value="DNA_polymerase_A"/>
</dbReference>
<dbReference type="AlphaFoldDB" id="A0A0R1HRC6"/>
<comment type="caution">
    <text evidence="5">The sequence shown here is derived from an EMBL/GenBank/DDBJ whole genome shotgun (WGS) entry which is preliminary data.</text>
</comment>
<dbReference type="Gene3D" id="3.30.70.370">
    <property type="match status" value="1"/>
</dbReference>
<dbReference type="PANTHER" id="PTHR10133:SF27">
    <property type="entry name" value="DNA POLYMERASE NU"/>
    <property type="match status" value="1"/>
</dbReference>
<name>A0A0R1HRC6_9LACO</name>
<dbReference type="Gene3D" id="1.10.150.20">
    <property type="entry name" value="5' to 3' exonuclease, C-terminal subdomain"/>
    <property type="match status" value="1"/>
</dbReference>
<dbReference type="EMBL" id="AZCX01000002">
    <property type="protein sequence ID" value="KRK49020.1"/>
    <property type="molecule type" value="Genomic_DNA"/>
</dbReference>
<evidence type="ECO:0000256" key="3">
    <source>
        <dbReference type="ARBA" id="ARBA00049244"/>
    </source>
</evidence>
<dbReference type="InterPro" id="IPR001098">
    <property type="entry name" value="DNA-dir_DNA_pol_A_palm_dom"/>
</dbReference>
<dbReference type="GO" id="GO:0006261">
    <property type="term" value="P:DNA-templated DNA replication"/>
    <property type="evidence" value="ECO:0007669"/>
    <property type="project" value="InterPro"/>
</dbReference>
<dbReference type="InterPro" id="IPR038720">
    <property type="entry name" value="YprB_RNase_H-like_dom"/>
</dbReference>
<evidence type="ECO:0000256" key="2">
    <source>
        <dbReference type="ARBA" id="ARBA00022705"/>
    </source>
</evidence>
<gene>
    <name evidence="5" type="ORF">FC96_GL001347</name>
</gene>
<reference evidence="5 6" key="1">
    <citation type="journal article" date="2015" name="Genome Announc.">
        <title>Expanding the biotechnology potential of lactobacilli through comparative genomics of 213 strains and associated genera.</title>
        <authorList>
            <person name="Sun Z."/>
            <person name="Harris H.M."/>
            <person name="McCann A."/>
            <person name="Guo C."/>
            <person name="Argimon S."/>
            <person name="Zhang W."/>
            <person name="Yang X."/>
            <person name="Jeffery I.B."/>
            <person name="Cooney J.C."/>
            <person name="Kagawa T.F."/>
            <person name="Liu W."/>
            <person name="Song Y."/>
            <person name="Salvetti E."/>
            <person name="Wrobel A."/>
            <person name="Rasinkangas P."/>
            <person name="Parkhill J."/>
            <person name="Rea M.C."/>
            <person name="O'Sullivan O."/>
            <person name="Ritari J."/>
            <person name="Douillard F.P."/>
            <person name="Paul Ross R."/>
            <person name="Yang R."/>
            <person name="Briner A.E."/>
            <person name="Felis G.E."/>
            <person name="de Vos W.M."/>
            <person name="Barrangou R."/>
            <person name="Klaenhammer T.R."/>
            <person name="Caufield P.W."/>
            <person name="Cui Y."/>
            <person name="Zhang H."/>
            <person name="O'Toole P.W."/>
        </authorList>
    </citation>
    <scope>NUCLEOTIDE SEQUENCE [LARGE SCALE GENOMIC DNA]</scope>
    <source>
        <strain evidence="5 6">JCM 15530</strain>
    </source>
</reference>